<dbReference type="AlphaFoldDB" id="A0A2A4GX83"/>
<proteinExistence type="predicted"/>
<name>A0A2A4GX83_9STAP</name>
<evidence type="ECO:0000313" key="2">
    <source>
        <dbReference type="Proteomes" id="UP000218335"/>
    </source>
</evidence>
<protein>
    <submittedName>
        <fullName evidence="1">Pathogenicity island protein</fullName>
    </submittedName>
</protein>
<dbReference type="EMBL" id="MWUU01000008">
    <property type="protein sequence ID" value="PCF55055.1"/>
    <property type="molecule type" value="Genomic_DNA"/>
</dbReference>
<accession>A0A2A4GX83</accession>
<evidence type="ECO:0000313" key="1">
    <source>
        <dbReference type="EMBL" id="PCF55055.1"/>
    </source>
</evidence>
<gene>
    <name evidence="1" type="ORF">B5C08_07170</name>
</gene>
<sequence>MGEITEKVQELPDEHRQVLNVIINAPNKYITKEKMLNQLGYEKTSSNERWIRRIISELSTIYAYPIGCNYSSDRRGYYMITTQEEKAQAIKSLTRLIEGSIRRREAVEKLVIKK</sequence>
<comment type="caution">
    <text evidence="1">The sequence shown here is derived from an EMBL/GenBank/DDBJ whole genome shotgun (WGS) entry which is preliminary data.</text>
</comment>
<reference evidence="1 2" key="1">
    <citation type="journal article" date="2017" name="PLoS ONE">
        <title>Development of a real-time PCR for detection of Staphylococcus pseudintermedius using a novel automated comparison of whole-genome sequences.</title>
        <authorList>
            <person name="Verstappen K.M."/>
            <person name="Huijbregts L."/>
            <person name="Spaninks M."/>
            <person name="Wagenaar J.A."/>
            <person name="Fluit A.C."/>
            <person name="Duim B."/>
        </authorList>
    </citation>
    <scope>NUCLEOTIDE SEQUENCE [LARGE SCALE GENOMIC DNA]</scope>
    <source>
        <strain evidence="1 2">215070706401-1</strain>
    </source>
</reference>
<dbReference type="Proteomes" id="UP000218335">
    <property type="component" value="Unassembled WGS sequence"/>
</dbReference>
<organism evidence="1 2">
    <name type="scientific">Staphylococcus delphini</name>
    <dbReference type="NCBI Taxonomy" id="53344"/>
    <lineage>
        <taxon>Bacteria</taxon>
        <taxon>Bacillati</taxon>
        <taxon>Bacillota</taxon>
        <taxon>Bacilli</taxon>
        <taxon>Bacillales</taxon>
        <taxon>Staphylococcaceae</taxon>
        <taxon>Staphylococcus</taxon>
        <taxon>Staphylococcus intermedius group</taxon>
    </lineage>
</organism>
<dbReference type="RefSeq" id="WP_019168684.1">
    <property type="nucleotide sequence ID" value="NZ_MWUU01000008.1"/>
</dbReference>